<dbReference type="SUPFAM" id="SSF140106">
    <property type="entry name" value="Calcyclin-binding protein-like"/>
    <property type="match status" value="1"/>
</dbReference>
<dbReference type="GO" id="GO:0031625">
    <property type="term" value="F:ubiquitin protein ligase binding"/>
    <property type="evidence" value="ECO:0007669"/>
    <property type="project" value="InterPro"/>
</dbReference>
<feature type="domain" description="CS" evidence="13">
    <location>
        <begin position="154"/>
        <end position="244"/>
    </location>
</feature>
<dbReference type="InterPro" id="IPR015120">
    <property type="entry name" value="Siah-Interact_N"/>
</dbReference>
<dbReference type="PANTHER" id="PTHR47686">
    <property type="entry name" value="SGS DOMAIN-CONTAINING PROTEIN"/>
    <property type="match status" value="1"/>
</dbReference>
<evidence type="ECO:0000313" key="15">
    <source>
        <dbReference type="Proteomes" id="UP000652761"/>
    </source>
</evidence>
<dbReference type="CDD" id="cd06468">
    <property type="entry name" value="p23_CacyBP"/>
    <property type="match status" value="1"/>
</dbReference>
<evidence type="ECO:0000256" key="11">
    <source>
        <dbReference type="SAM" id="MobiDB-lite"/>
    </source>
</evidence>
<gene>
    <name evidence="14" type="ORF">Taro_021788</name>
</gene>
<dbReference type="InterPro" id="IPR008978">
    <property type="entry name" value="HSP20-like_chaperone"/>
</dbReference>
<dbReference type="Gene3D" id="2.60.40.790">
    <property type="match status" value="1"/>
</dbReference>
<dbReference type="PROSITE" id="PS51048">
    <property type="entry name" value="SGS"/>
    <property type="match status" value="1"/>
</dbReference>
<feature type="non-terminal residue" evidence="14">
    <location>
        <position position="491"/>
    </location>
</feature>
<protein>
    <recommendedName>
        <fullName evidence="3">Calcyclin-binding protein</fullName>
    </recommendedName>
</protein>
<dbReference type="GO" id="GO:0005634">
    <property type="term" value="C:nucleus"/>
    <property type="evidence" value="ECO:0007669"/>
    <property type="project" value="UniProtKB-SubCell"/>
</dbReference>
<evidence type="ECO:0000256" key="6">
    <source>
        <dbReference type="ARBA" id="ARBA00022786"/>
    </source>
</evidence>
<keyword evidence="6" id="KW-0833">Ubl conjugation pathway</keyword>
<sequence length="491" mass="54854">KAPESQLSAQSPTLPVRSRSFSALLLLPPRFSGAAAEEWTRSLLAILRATSAEQTVGYQEGRVCRRSSLRSPAMEEPQEQQQQLRLDLEELTRLRGLAKRPRVASLLSSEIHSVDEQLSKAAPSAAQQAPAAPVPARTAVVTPSSGAASVLNYITLGSFSWDQDNEKLKIYVSLEGVEQEKVDAVFQPMSIDIKFHDVQGKNYRCAIPKLNKVIVPEKCKMVVKPSRVIITLHKASKGNWLDLHFKEDKMSESEAVRLLEGRLVEQAVEMERIRAESQTLREELARVRASRDTGASSSAQHPTRDLATELRKALGRAEVRIWELGEEAQMDNLRLELLRTEGRLLEAGEREGEAKRARAQAVADLEFLKNQLLRRRREQQRKGQPETPARTGSIYASLDDLLSLGDPLVGRGGPQPEALAAARPPLPDRRREREEEELKPNLDKEKDPMAGIMDLMKNMYEEGDDEMKRTIAKAWTDARSGKAADPLKGYR</sequence>
<dbReference type="Pfam" id="PF04969">
    <property type="entry name" value="CS"/>
    <property type="match status" value="1"/>
</dbReference>
<dbReference type="FunFam" id="2.60.40.790:FF:000040">
    <property type="entry name" value="Calcyclin binding protein"/>
    <property type="match status" value="1"/>
</dbReference>
<evidence type="ECO:0000256" key="8">
    <source>
        <dbReference type="ARBA" id="ARBA00023242"/>
    </source>
</evidence>
<accession>A0A843USI0</accession>
<feature type="domain" description="SGS" evidence="12">
    <location>
        <begin position="418"/>
        <end position="491"/>
    </location>
</feature>
<evidence type="ECO:0000259" key="13">
    <source>
        <dbReference type="PROSITE" id="PS51203"/>
    </source>
</evidence>
<keyword evidence="8" id="KW-0539">Nucleus</keyword>
<feature type="region of interest" description="Disordered" evidence="11">
    <location>
        <begin position="406"/>
        <end position="450"/>
    </location>
</feature>
<feature type="compositionally biased region" description="Basic and acidic residues" evidence="11">
    <location>
        <begin position="426"/>
        <end position="448"/>
    </location>
</feature>
<dbReference type="PANTHER" id="PTHR47686:SF1">
    <property type="entry name" value="CALCYCLIN-BINDING PROTEIN"/>
    <property type="match status" value="1"/>
</dbReference>
<dbReference type="GO" id="GO:0044548">
    <property type="term" value="F:S100 protein binding"/>
    <property type="evidence" value="ECO:0007669"/>
    <property type="project" value="InterPro"/>
</dbReference>
<dbReference type="PROSITE" id="PS51203">
    <property type="entry name" value="CS"/>
    <property type="match status" value="1"/>
</dbReference>
<dbReference type="AlphaFoldDB" id="A0A843USI0"/>
<comment type="function">
    <text evidence="9">May be involved in calcium-dependent ubiquitination and subsequent proteasomal degradation of target proteins. Probably serves as a molecular bridge in ubiquitin E3 complexes. Participates in the ubiquitin-mediated degradation of beta-catenin (CTNNB1).</text>
</comment>
<dbReference type="Pfam" id="PF09032">
    <property type="entry name" value="Siah-Interact_N"/>
    <property type="match status" value="1"/>
</dbReference>
<keyword evidence="10" id="KW-0175">Coiled coil</keyword>
<evidence type="ECO:0000256" key="5">
    <source>
        <dbReference type="ARBA" id="ARBA00022553"/>
    </source>
</evidence>
<evidence type="ECO:0000313" key="14">
    <source>
        <dbReference type="EMBL" id="MQL89222.1"/>
    </source>
</evidence>
<keyword evidence="5" id="KW-0597">Phosphoprotein</keyword>
<reference evidence="14" key="1">
    <citation type="submission" date="2017-07" db="EMBL/GenBank/DDBJ databases">
        <title>Taro Niue Genome Assembly and Annotation.</title>
        <authorList>
            <person name="Atibalentja N."/>
            <person name="Keating K."/>
            <person name="Fields C.J."/>
        </authorList>
    </citation>
    <scope>NUCLEOTIDE SEQUENCE</scope>
    <source>
        <strain evidence="14">Niue_2</strain>
        <tissue evidence="14">Leaf</tissue>
    </source>
</reference>
<dbReference type="GO" id="GO:0005737">
    <property type="term" value="C:cytoplasm"/>
    <property type="evidence" value="ECO:0007669"/>
    <property type="project" value="UniProtKB-SubCell"/>
</dbReference>
<name>A0A843USI0_COLES</name>
<dbReference type="OrthoDB" id="164025at2759"/>
<feature type="coiled-coil region" evidence="10">
    <location>
        <begin position="263"/>
        <end position="290"/>
    </location>
</feature>
<evidence type="ECO:0000256" key="1">
    <source>
        <dbReference type="ARBA" id="ARBA00004123"/>
    </source>
</evidence>
<evidence type="ECO:0000256" key="9">
    <source>
        <dbReference type="ARBA" id="ARBA00025145"/>
    </source>
</evidence>
<dbReference type="GO" id="GO:0015631">
    <property type="term" value="F:tubulin binding"/>
    <property type="evidence" value="ECO:0007669"/>
    <property type="project" value="InterPro"/>
</dbReference>
<dbReference type="SUPFAM" id="SSF49764">
    <property type="entry name" value="HSP20-like chaperones"/>
    <property type="match status" value="1"/>
</dbReference>
<evidence type="ECO:0000259" key="12">
    <source>
        <dbReference type="PROSITE" id="PS51048"/>
    </source>
</evidence>
<dbReference type="InterPro" id="IPR007699">
    <property type="entry name" value="SGS_dom"/>
</dbReference>
<comment type="subcellular location">
    <subcellularLocation>
        <location evidence="2">Cytoplasm</location>
    </subcellularLocation>
    <subcellularLocation>
        <location evidence="1">Nucleus</location>
    </subcellularLocation>
</comment>
<keyword evidence="4" id="KW-0963">Cytoplasm</keyword>
<dbReference type="EMBL" id="NMUH01001128">
    <property type="protein sequence ID" value="MQL89222.1"/>
    <property type="molecule type" value="Genomic_DNA"/>
</dbReference>
<proteinExistence type="predicted"/>
<keyword evidence="7" id="KW-0007">Acetylation</keyword>
<evidence type="ECO:0000256" key="10">
    <source>
        <dbReference type="SAM" id="Coils"/>
    </source>
</evidence>
<dbReference type="Proteomes" id="UP000652761">
    <property type="component" value="Unassembled WGS sequence"/>
</dbReference>
<keyword evidence="15" id="KW-1185">Reference proteome</keyword>
<evidence type="ECO:0000256" key="4">
    <source>
        <dbReference type="ARBA" id="ARBA00022490"/>
    </source>
</evidence>
<evidence type="ECO:0000256" key="7">
    <source>
        <dbReference type="ARBA" id="ARBA00022990"/>
    </source>
</evidence>
<comment type="caution">
    <text evidence="14">The sequence shown here is derived from an EMBL/GenBank/DDBJ whole genome shotgun (WGS) entry which is preliminary data.</text>
</comment>
<feature type="region of interest" description="Disordered" evidence="11">
    <location>
        <begin position="374"/>
        <end position="394"/>
    </location>
</feature>
<dbReference type="InterPro" id="IPR037893">
    <property type="entry name" value="CS_CacyBP"/>
</dbReference>
<dbReference type="InterPro" id="IPR037201">
    <property type="entry name" value="CacyBP_N"/>
</dbReference>
<dbReference type="InterPro" id="IPR007052">
    <property type="entry name" value="CS_dom"/>
</dbReference>
<evidence type="ECO:0000256" key="3">
    <source>
        <dbReference type="ARBA" id="ARBA00015702"/>
    </source>
</evidence>
<evidence type="ECO:0000256" key="2">
    <source>
        <dbReference type="ARBA" id="ARBA00004496"/>
    </source>
</evidence>
<organism evidence="14 15">
    <name type="scientific">Colocasia esculenta</name>
    <name type="common">Wild taro</name>
    <name type="synonym">Arum esculentum</name>
    <dbReference type="NCBI Taxonomy" id="4460"/>
    <lineage>
        <taxon>Eukaryota</taxon>
        <taxon>Viridiplantae</taxon>
        <taxon>Streptophyta</taxon>
        <taxon>Embryophyta</taxon>
        <taxon>Tracheophyta</taxon>
        <taxon>Spermatophyta</taxon>
        <taxon>Magnoliopsida</taxon>
        <taxon>Liliopsida</taxon>
        <taxon>Araceae</taxon>
        <taxon>Aroideae</taxon>
        <taxon>Colocasieae</taxon>
        <taxon>Colocasia</taxon>
    </lineage>
</organism>